<accession>A0ACC2KAH9</accession>
<dbReference type="EMBL" id="CM056812">
    <property type="protein sequence ID" value="KAJ8618124.1"/>
    <property type="molecule type" value="Genomic_DNA"/>
</dbReference>
<protein>
    <submittedName>
        <fullName evidence="1">Uncharacterized protein</fullName>
    </submittedName>
</protein>
<evidence type="ECO:0000313" key="2">
    <source>
        <dbReference type="Proteomes" id="UP001234297"/>
    </source>
</evidence>
<keyword evidence="2" id="KW-1185">Reference proteome</keyword>
<sequence>MVGWNPANREQLRKDCKLSTPKDPPSPLFAESDDSLPSLHDPFFDFNFIDDWILDHDPVMTPNDDMIAENPGGSVPNVVEFASFQETHQEISNENPYPGGSVPNGVECGFSQQTHQDISTENPYPDGFGSDSDLKLAQVGISGISGETHRENCGKDVLGSNWSGSKLVEPGFSHEIGAQNGTDCKGVEFGVLGVSIEKEMEKVSLVAACDGASVDYDVPSGEGDGSLMMESEKIATLKENGSGGSEVNVPDTMVKMESNATSKSYAQNAEIVVHEDESDGGGADTNDSSDSSSSSSEEEDGDDHNEDNDDEEDDDERKDVDIEEGEIRNLEKEEIAFSSGDEEEGAVKGPIRSKNELEILPPVPPVDVVLQPHHQTLPVGVVLSIMGSKVIVEGAEKHNPLNEGSILWITETRVPLGLIDEIFGPVKNPYYVVRYNSEMEVPAGICQGTTVSFVADFADHILNDKNLYKKGYDASGENDEELSEEVEFSDDEKEAEYKRLRQMAKRGKDDRKHGISESVRQKKVQVKGGFRKNLQHPIPTSPGCMGPPGPTCGGLNFVPSQVEGPSPPVPLGCGSCGCSHGPVQVGGSGPPIPHMTQPMGYLGGPALHSLPQSNPIWSNGMGFQQQQLMHSPSEFSMNGMQNHQQPNHYHQHHQHLQMFAGFPNGTPYQSQFNPSQMQGFPNGVPFQPQFNPSQMQTATSGPFVGNLCVGSAPTSQTGNMGIGFFNQLPFGMGVQSQGHHPHSYGCMGEQGDSSSGQLPPSTIQGGFSAPRQFSPGMASNRGRMWPPRGGRGNFYGGRGPKTK</sequence>
<gene>
    <name evidence="1" type="ORF">MRB53_014310</name>
</gene>
<proteinExistence type="predicted"/>
<organism evidence="1 2">
    <name type="scientific">Persea americana</name>
    <name type="common">Avocado</name>
    <dbReference type="NCBI Taxonomy" id="3435"/>
    <lineage>
        <taxon>Eukaryota</taxon>
        <taxon>Viridiplantae</taxon>
        <taxon>Streptophyta</taxon>
        <taxon>Embryophyta</taxon>
        <taxon>Tracheophyta</taxon>
        <taxon>Spermatophyta</taxon>
        <taxon>Magnoliopsida</taxon>
        <taxon>Magnoliidae</taxon>
        <taxon>Laurales</taxon>
        <taxon>Lauraceae</taxon>
        <taxon>Persea</taxon>
    </lineage>
</organism>
<dbReference type="Proteomes" id="UP001234297">
    <property type="component" value="Chromosome 4"/>
</dbReference>
<reference evidence="1 2" key="1">
    <citation type="journal article" date="2022" name="Hortic Res">
        <title>A haplotype resolved chromosomal level avocado genome allows analysis of novel avocado genes.</title>
        <authorList>
            <person name="Nath O."/>
            <person name="Fletcher S.J."/>
            <person name="Hayward A."/>
            <person name="Shaw L.M."/>
            <person name="Masouleh A.K."/>
            <person name="Furtado A."/>
            <person name="Henry R.J."/>
            <person name="Mitter N."/>
        </authorList>
    </citation>
    <scope>NUCLEOTIDE SEQUENCE [LARGE SCALE GENOMIC DNA]</scope>
    <source>
        <strain evidence="2">cv. Hass</strain>
    </source>
</reference>
<evidence type="ECO:0000313" key="1">
    <source>
        <dbReference type="EMBL" id="KAJ8618124.1"/>
    </source>
</evidence>
<name>A0ACC2KAH9_PERAE</name>
<comment type="caution">
    <text evidence="1">The sequence shown here is derived from an EMBL/GenBank/DDBJ whole genome shotgun (WGS) entry which is preliminary data.</text>
</comment>